<evidence type="ECO:0000256" key="1">
    <source>
        <dbReference type="SAM" id="MobiDB-lite"/>
    </source>
</evidence>
<protein>
    <submittedName>
        <fullName evidence="3">Uncharacterized protein</fullName>
    </submittedName>
</protein>
<dbReference type="AlphaFoldDB" id="A0A2P6NYS6"/>
<proteinExistence type="predicted"/>
<evidence type="ECO:0000313" key="3">
    <source>
        <dbReference type="EMBL" id="PRP89092.1"/>
    </source>
</evidence>
<dbReference type="InParanoid" id="A0A2P6NYS6"/>
<gene>
    <name evidence="3" type="ORF">PROFUN_01812</name>
</gene>
<comment type="caution">
    <text evidence="3">The sequence shown here is derived from an EMBL/GenBank/DDBJ whole genome shotgun (WGS) entry which is preliminary data.</text>
</comment>
<dbReference type="Proteomes" id="UP000241769">
    <property type="component" value="Unassembled WGS sequence"/>
</dbReference>
<keyword evidence="2" id="KW-0732">Signal</keyword>
<accession>A0A2P6NYS6</accession>
<dbReference type="EMBL" id="MDYQ01000005">
    <property type="protein sequence ID" value="PRP89092.1"/>
    <property type="molecule type" value="Genomic_DNA"/>
</dbReference>
<evidence type="ECO:0000313" key="4">
    <source>
        <dbReference type="Proteomes" id="UP000241769"/>
    </source>
</evidence>
<feature type="signal peptide" evidence="2">
    <location>
        <begin position="1"/>
        <end position="16"/>
    </location>
</feature>
<evidence type="ECO:0000256" key="2">
    <source>
        <dbReference type="SAM" id="SignalP"/>
    </source>
</evidence>
<keyword evidence="4" id="KW-1185">Reference proteome</keyword>
<feature type="chain" id="PRO_5015152997" evidence="2">
    <location>
        <begin position="17"/>
        <end position="236"/>
    </location>
</feature>
<sequence length="236" mass="24383">MKVIFAIAALFCIAAAQTLTFDDVSVPAQPLPTTVYGAFSLINAEIANSTYFAGNTTNGFANAAASGTNFVAPQNISLPTTIKRTDNSTFNATSVVLTALNNQTTLFNVTGSFNGTIYTVSILYLNSTNTYTQVLNFADIDTLSFISNDTTNALLWDNLVVSTRSTATTTTTTTSATETTATASTTTSAVSTTPTGTVSTSATVSVTTSSTSTTGTAAAFKVGYVAVASAIVFLMF</sequence>
<feature type="region of interest" description="Disordered" evidence="1">
    <location>
        <begin position="170"/>
        <end position="193"/>
    </location>
</feature>
<reference evidence="3 4" key="1">
    <citation type="journal article" date="2018" name="Genome Biol. Evol.">
        <title>Multiple Roots of Fruiting Body Formation in Amoebozoa.</title>
        <authorList>
            <person name="Hillmann F."/>
            <person name="Forbes G."/>
            <person name="Novohradska S."/>
            <person name="Ferling I."/>
            <person name="Riege K."/>
            <person name="Groth M."/>
            <person name="Westermann M."/>
            <person name="Marz M."/>
            <person name="Spaller T."/>
            <person name="Winckler T."/>
            <person name="Schaap P."/>
            <person name="Glockner G."/>
        </authorList>
    </citation>
    <scope>NUCLEOTIDE SEQUENCE [LARGE SCALE GENOMIC DNA]</scope>
    <source>
        <strain evidence="3 4">Jena</strain>
    </source>
</reference>
<organism evidence="3 4">
    <name type="scientific">Planoprotostelium fungivorum</name>
    <dbReference type="NCBI Taxonomy" id="1890364"/>
    <lineage>
        <taxon>Eukaryota</taxon>
        <taxon>Amoebozoa</taxon>
        <taxon>Evosea</taxon>
        <taxon>Variosea</taxon>
        <taxon>Cavosteliida</taxon>
        <taxon>Cavosteliaceae</taxon>
        <taxon>Planoprotostelium</taxon>
    </lineage>
</organism>
<name>A0A2P6NYS6_9EUKA</name>